<dbReference type="AlphaFoldDB" id="A0A9X1XFK7"/>
<name>A0A9X1XFK7_9BACL</name>
<protein>
    <recommendedName>
        <fullName evidence="1">HMA domain-containing protein</fullName>
    </recommendedName>
</protein>
<gene>
    <name evidence="2" type="ORF">LCY76_20625</name>
</gene>
<accession>A0A9X1XFK7</accession>
<dbReference type="SUPFAM" id="SSF55008">
    <property type="entry name" value="HMA, heavy metal-associated domain"/>
    <property type="match status" value="1"/>
</dbReference>
<sequence>METKIIKIKDIVNEQDADKIAHALQHVWGIGQLDVNIKRGEASISFDEKMASYEDFVQAIHESGYSVEDGELQ</sequence>
<comment type="caution">
    <text evidence="2">The sequence shown here is derived from an EMBL/GenBank/DDBJ whole genome shotgun (WGS) entry which is preliminary data.</text>
</comment>
<feature type="domain" description="HMA" evidence="1">
    <location>
        <begin position="17"/>
        <end position="65"/>
    </location>
</feature>
<keyword evidence="3" id="KW-1185">Reference proteome</keyword>
<dbReference type="InterPro" id="IPR006121">
    <property type="entry name" value="HMA_dom"/>
</dbReference>
<dbReference type="GO" id="GO:0046872">
    <property type="term" value="F:metal ion binding"/>
    <property type="evidence" value="ECO:0007669"/>
    <property type="project" value="InterPro"/>
</dbReference>
<reference evidence="2" key="1">
    <citation type="submission" date="2021-09" db="EMBL/GenBank/DDBJ databases">
        <title>Genome analysis of Fictibacillus sp. KIGAM418 isolated from marine sediment.</title>
        <authorList>
            <person name="Seo M.-J."/>
            <person name="Cho E.-S."/>
            <person name="Hwang C.Y."/>
        </authorList>
    </citation>
    <scope>NUCLEOTIDE SEQUENCE</scope>
    <source>
        <strain evidence="2">KIGAM418</strain>
    </source>
</reference>
<dbReference type="InterPro" id="IPR036163">
    <property type="entry name" value="HMA_dom_sf"/>
</dbReference>
<organism evidence="2 3">
    <name type="scientific">Fictibacillus marinisediminis</name>
    <dbReference type="NCBI Taxonomy" id="2878389"/>
    <lineage>
        <taxon>Bacteria</taxon>
        <taxon>Bacillati</taxon>
        <taxon>Bacillota</taxon>
        <taxon>Bacilli</taxon>
        <taxon>Bacillales</taxon>
        <taxon>Fictibacillaceae</taxon>
        <taxon>Fictibacillus</taxon>
    </lineage>
</organism>
<dbReference type="Proteomes" id="UP001139011">
    <property type="component" value="Unassembled WGS sequence"/>
</dbReference>
<evidence type="ECO:0000259" key="1">
    <source>
        <dbReference type="Pfam" id="PF00403"/>
    </source>
</evidence>
<proteinExistence type="predicted"/>
<dbReference type="Pfam" id="PF00403">
    <property type="entry name" value="HMA"/>
    <property type="match status" value="1"/>
</dbReference>
<evidence type="ECO:0000313" key="3">
    <source>
        <dbReference type="Proteomes" id="UP001139011"/>
    </source>
</evidence>
<dbReference type="RefSeq" id="WP_248254204.1">
    <property type="nucleotide sequence ID" value="NZ_JAIWJX010000002.1"/>
</dbReference>
<evidence type="ECO:0000313" key="2">
    <source>
        <dbReference type="EMBL" id="MCK6258980.1"/>
    </source>
</evidence>
<dbReference type="EMBL" id="JAIWJX010000002">
    <property type="protein sequence ID" value="MCK6258980.1"/>
    <property type="molecule type" value="Genomic_DNA"/>
</dbReference>
<dbReference type="Gene3D" id="3.30.70.100">
    <property type="match status" value="1"/>
</dbReference>